<feature type="compositionally biased region" description="Low complexity" evidence="1">
    <location>
        <begin position="241"/>
        <end position="254"/>
    </location>
</feature>
<gene>
    <name evidence="2" type="ORF">BDV23DRAFT_149072</name>
</gene>
<proteinExistence type="predicted"/>
<organism evidence="2">
    <name type="scientific">Petromyces alliaceus</name>
    <name type="common">Aspergillus alliaceus</name>
    <dbReference type="NCBI Taxonomy" id="209559"/>
    <lineage>
        <taxon>Eukaryota</taxon>
        <taxon>Fungi</taxon>
        <taxon>Dikarya</taxon>
        <taxon>Ascomycota</taxon>
        <taxon>Pezizomycotina</taxon>
        <taxon>Eurotiomycetes</taxon>
        <taxon>Eurotiomycetidae</taxon>
        <taxon>Eurotiales</taxon>
        <taxon>Aspergillaceae</taxon>
        <taxon>Aspergillus</taxon>
        <taxon>Aspergillus subgen. Circumdati</taxon>
    </lineage>
</organism>
<feature type="compositionally biased region" description="Polar residues" evidence="1">
    <location>
        <begin position="212"/>
        <end position="221"/>
    </location>
</feature>
<protein>
    <submittedName>
        <fullName evidence="2">Uncharacterized protein</fullName>
    </submittedName>
</protein>
<sequence length="444" mass="49110">MKICHTQPHLVPPMMLEVDNTLPRPCPPPRASSIPSWKLDSRLGTQACRRASFSLKRKSTAPLRISGPSEFRTVSSFATSPKGFHPDSFILLTPEQFRPLKLSFESIDNQLPDLPEFEKYHIEGERPALARPPRTLRTSVDLSRISRSKSHRPSSSFQLARKPVGSGSRRSSLATLEQLMDKQVPTANPLIPHFSTRSHAVTGLTASLNHPTLTTLDSNNGCEPAVLKPEPPKEPQASRVTMPPRTPTSTASTTLQDRPLPPIPVEGSPLSGTTQRPPTTPTETRPPTTPSENRDHTPATTTPPRSSRVTQWLFQTSNRPSSPSSSPYPWKSTVTDKNPFRIRSRNLSGSTFTSALTGGFKTTPSLSSNTTAATPFRPSHSESNLEKELDMSTSFSRPYLPKQADEPAVYPTIFEAPQHQQNGYDEFDHNYYTNYRRSAVGLAF</sequence>
<feature type="region of interest" description="Disordered" evidence="1">
    <location>
        <begin position="141"/>
        <end position="171"/>
    </location>
</feature>
<dbReference type="EMBL" id="ML735228">
    <property type="protein sequence ID" value="KAE8393692.1"/>
    <property type="molecule type" value="Genomic_DNA"/>
</dbReference>
<reference evidence="2" key="1">
    <citation type="submission" date="2019-04" db="EMBL/GenBank/DDBJ databases">
        <title>Friends and foes A comparative genomics studyof 23 Aspergillus species from section Flavi.</title>
        <authorList>
            <consortium name="DOE Joint Genome Institute"/>
            <person name="Kjaerbolling I."/>
            <person name="Vesth T."/>
            <person name="Frisvad J.C."/>
            <person name="Nybo J.L."/>
            <person name="Theobald S."/>
            <person name="Kildgaard S."/>
            <person name="Isbrandt T."/>
            <person name="Kuo A."/>
            <person name="Sato A."/>
            <person name="Lyhne E.K."/>
            <person name="Kogle M.E."/>
            <person name="Wiebenga A."/>
            <person name="Kun R.S."/>
            <person name="Lubbers R.J."/>
            <person name="Makela M.R."/>
            <person name="Barry K."/>
            <person name="Chovatia M."/>
            <person name="Clum A."/>
            <person name="Daum C."/>
            <person name="Haridas S."/>
            <person name="He G."/>
            <person name="LaButti K."/>
            <person name="Lipzen A."/>
            <person name="Mondo S."/>
            <person name="Riley R."/>
            <person name="Salamov A."/>
            <person name="Simmons B.A."/>
            <person name="Magnuson J.K."/>
            <person name="Henrissat B."/>
            <person name="Mortensen U.H."/>
            <person name="Larsen T.O."/>
            <person name="Devries R.P."/>
            <person name="Grigoriev I.V."/>
            <person name="Machida M."/>
            <person name="Baker S.E."/>
            <person name="Andersen M.R."/>
        </authorList>
    </citation>
    <scope>NUCLEOTIDE SEQUENCE [LARGE SCALE GENOMIC DNA]</scope>
    <source>
        <strain evidence="2">IBT 14317</strain>
    </source>
</reference>
<feature type="compositionally biased region" description="Low complexity" evidence="1">
    <location>
        <begin position="273"/>
        <end position="286"/>
    </location>
</feature>
<feature type="region of interest" description="Disordered" evidence="1">
    <location>
        <begin position="362"/>
        <end position="392"/>
    </location>
</feature>
<dbReference type="OrthoDB" id="3595619at2759"/>
<dbReference type="AlphaFoldDB" id="A0A5N7CHN2"/>
<feature type="compositionally biased region" description="Basic and acidic residues" evidence="1">
    <location>
        <begin position="379"/>
        <end position="390"/>
    </location>
</feature>
<feature type="compositionally biased region" description="Polar residues" evidence="1">
    <location>
        <begin position="362"/>
        <end position="373"/>
    </location>
</feature>
<name>A0A5N7CHN2_PETAA</name>
<dbReference type="Proteomes" id="UP000326877">
    <property type="component" value="Unassembled WGS sequence"/>
</dbReference>
<accession>A0A5N7CHN2</accession>
<feature type="region of interest" description="Disordered" evidence="1">
    <location>
        <begin position="212"/>
        <end position="309"/>
    </location>
</feature>
<evidence type="ECO:0000313" key="2">
    <source>
        <dbReference type="EMBL" id="KAE8393692.1"/>
    </source>
</evidence>
<evidence type="ECO:0000256" key="1">
    <source>
        <dbReference type="SAM" id="MobiDB-lite"/>
    </source>
</evidence>